<reference evidence="3 4" key="1">
    <citation type="submission" date="2019-07" db="EMBL/GenBank/DDBJ databases">
        <authorList>
            <person name="Park M."/>
        </authorList>
    </citation>
    <scope>NUCLEOTIDE SEQUENCE [LARGE SCALE GENOMIC DNA]</scope>
    <source>
        <strain evidence="3 4">KCTC32445</strain>
    </source>
</reference>
<dbReference type="Proteomes" id="UP000320160">
    <property type="component" value="Unassembled WGS sequence"/>
</dbReference>
<evidence type="ECO:0000313" key="3">
    <source>
        <dbReference type="EMBL" id="TSB05261.1"/>
    </source>
</evidence>
<keyword evidence="1" id="KW-0479">Metal-binding</keyword>
<keyword evidence="4" id="KW-1185">Reference proteome</keyword>
<dbReference type="GO" id="GO:0016853">
    <property type="term" value="F:isomerase activity"/>
    <property type="evidence" value="ECO:0007669"/>
    <property type="project" value="UniProtKB-KW"/>
</dbReference>
<keyword evidence="2" id="KW-0862">Zinc</keyword>
<dbReference type="InterPro" id="IPR051804">
    <property type="entry name" value="Carb_Metab_Reg_Kinase/Isom"/>
</dbReference>
<evidence type="ECO:0000256" key="1">
    <source>
        <dbReference type="ARBA" id="ARBA00022723"/>
    </source>
</evidence>
<evidence type="ECO:0000313" key="4">
    <source>
        <dbReference type="Proteomes" id="UP000320160"/>
    </source>
</evidence>
<dbReference type="InterPro" id="IPR011051">
    <property type="entry name" value="RmlC_Cupin_sf"/>
</dbReference>
<accession>A0A553WKR6</accession>
<dbReference type="PANTHER" id="PTHR42742">
    <property type="entry name" value="TRANSCRIPTIONAL REPRESSOR MPRA"/>
    <property type="match status" value="1"/>
</dbReference>
<dbReference type="RefSeq" id="WP_143776177.1">
    <property type="nucleotide sequence ID" value="NZ_VKKU01000001.1"/>
</dbReference>
<dbReference type="CDD" id="cd07010">
    <property type="entry name" value="cupin_PMI_type_I_N_bac"/>
    <property type="match status" value="1"/>
</dbReference>
<dbReference type="PANTHER" id="PTHR42742:SF3">
    <property type="entry name" value="FRUCTOKINASE"/>
    <property type="match status" value="1"/>
</dbReference>
<dbReference type="OrthoDB" id="9808275at2"/>
<dbReference type="GO" id="GO:0046872">
    <property type="term" value="F:metal ion binding"/>
    <property type="evidence" value="ECO:0007669"/>
    <property type="project" value="UniProtKB-KW"/>
</dbReference>
<dbReference type="SUPFAM" id="SSF51182">
    <property type="entry name" value="RmlC-like cupins"/>
    <property type="match status" value="1"/>
</dbReference>
<name>A0A553WKR6_9SPHN</name>
<proteinExistence type="predicted"/>
<keyword evidence="3" id="KW-0413">Isomerase</keyword>
<dbReference type="EMBL" id="VKKU01000001">
    <property type="protein sequence ID" value="TSB05261.1"/>
    <property type="molecule type" value="Genomic_DNA"/>
</dbReference>
<gene>
    <name evidence="3" type="ORF">FOM92_07830</name>
</gene>
<comment type="caution">
    <text evidence="3">The sequence shown here is derived from an EMBL/GenBank/DDBJ whole genome shotgun (WGS) entry which is preliminary data.</text>
</comment>
<organism evidence="3 4">
    <name type="scientific">Sphingorhabdus contaminans</name>
    <dbReference type="NCBI Taxonomy" id="1343899"/>
    <lineage>
        <taxon>Bacteria</taxon>
        <taxon>Pseudomonadati</taxon>
        <taxon>Pseudomonadota</taxon>
        <taxon>Alphaproteobacteria</taxon>
        <taxon>Sphingomonadales</taxon>
        <taxon>Sphingomonadaceae</taxon>
        <taxon>Sphingorhabdus</taxon>
    </lineage>
</organism>
<dbReference type="InterPro" id="IPR014710">
    <property type="entry name" value="RmlC-like_jellyroll"/>
</dbReference>
<dbReference type="Gene3D" id="2.60.120.10">
    <property type="entry name" value="Jelly Rolls"/>
    <property type="match status" value="1"/>
</dbReference>
<protein>
    <submittedName>
        <fullName evidence="3">Mannose-6-phosphate isomerase</fullName>
    </submittedName>
</protein>
<sequence length="261" mass="28337">MKLKKHMVEKPWGRTDIPAAFGEMGGRRIGEVWFEGDPSAPFPLLIKWLFTSEKLSIQVHPNDAQAQARGQASGKEECWFIVHAEPGAVLGIGTVRPLNGAELRAASESGEIEQLMDWKPVKAGDFFYIPAGTVHAIGAGITLIEVQQFADITYRLYDYGRPRALHLDDGIDVSRAEPYADARSGNVGAGPLIIDSEFFHLRHVTGADQLAGVPTDRELALIPVGGEVSVDDEAALAGDCFVFSTRPQITFGEGAQLLIAW</sequence>
<evidence type="ECO:0000256" key="2">
    <source>
        <dbReference type="ARBA" id="ARBA00022833"/>
    </source>
</evidence>
<dbReference type="AlphaFoldDB" id="A0A553WKR6"/>